<organism evidence="2 3">
    <name type="scientific">Corynebacterium meridianum</name>
    <dbReference type="NCBI Taxonomy" id="2765363"/>
    <lineage>
        <taxon>Bacteria</taxon>
        <taxon>Bacillati</taxon>
        <taxon>Actinomycetota</taxon>
        <taxon>Actinomycetes</taxon>
        <taxon>Mycobacteriales</taxon>
        <taxon>Corynebacteriaceae</taxon>
        <taxon>Corynebacterium</taxon>
    </lineage>
</organism>
<reference evidence="2" key="1">
    <citation type="submission" date="2020-12" db="EMBL/GenBank/DDBJ databases">
        <title>Genome public.</title>
        <authorList>
            <person name="Sun Q."/>
        </authorList>
    </citation>
    <scope>NUCLEOTIDE SEQUENCE</scope>
    <source>
        <strain evidence="2">CCM 8863</strain>
    </source>
</reference>
<dbReference type="AlphaFoldDB" id="A0A934HZC1"/>
<comment type="caution">
    <text evidence="2">The sequence shown here is derived from an EMBL/GenBank/DDBJ whole genome shotgun (WGS) entry which is preliminary data.</text>
</comment>
<gene>
    <name evidence="2" type="ORF">JDV75_06195</name>
</gene>
<dbReference type="EMBL" id="JAEIOS010000011">
    <property type="protein sequence ID" value="MBI8989352.1"/>
    <property type="molecule type" value="Genomic_DNA"/>
</dbReference>
<evidence type="ECO:0000313" key="2">
    <source>
        <dbReference type="EMBL" id="MBI8989352.1"/>
    </source>
</evidence>
<name>A0A934HZC1_9CORY</name>
<proteinExistence type="predicted"/>
<feature type="transmembrane region" description="Helical" evidence="1">
    <location>
        <begin position="36"/>
        <end position="55"/>
    </location>
</feature>
<sequence>MSDGIMAASVSALITGHLVVLIILLRDRRDLTHTIFFGLIVLYVPVAGPVGYLFWRGHERQKQAINRRNTHRTKAVSA</sequence>
<keyword evidence="1" id="KW-1133">Transmembrane helix</keyword>
<dbReference type="Proteomes" id="UP000645966">
    <property type="component" value="Unassembled WGS sequence"/>
</dbReference>
<evidence type="ECO:0000256" key="1">
    <source>
        <dbReference type="SAM" id="Phobius"/>
    </source>
</evidence>
<protein>
    <submittedName>
        <fullName evidence="2">PLDc_N domain-containing protein</fullName>
    </submittedName>
</protein>
<evidence type="ECO:0000313" key="3">
    <source>
        <dbReference type="Proteomes" id="UP000645966"/>
    </source>
</evidence>
<keyword evidence="3" id="KW-1185">Reference proteome</keyword>
<feature type="transmembrane region" description="Helical" evidence="1">
    <location>
        <begin position="6"/>
        <end position="24"/>
    </location>
</feature>
<keyword evidence="1" id="KW-0472">Membrane</keyword>
<keyword evidence="1" id="KW-0812">Transmembrane</keyword>
<accession>A0A934HZC1</accession>
<dbReference type="RefSeq" id="WP_198738342.1">
    <property type="nucleotide sequence ID" value="NZ_JAEIOS010000011.1"/>
</dbReference>